<dbReference type="Proteomes" id="UP000054630">
    <property type="component" value="Unassembled WGS sequence"/>
</dbReference>
<evidence type="ECO:0000256" key="1">
    <source>
        <dbReference type="SAM" id="MobiDB-lite"/>
    </source>
</evidence>
<evidence type="ECO:0000313" key="3">
    <source>
        <dbReference type="Proteomes" id="UP000054630"/>
    </source>
</evidence>
<reference evidence="2 3" key="1">
    <citation type="submission" date="2015-01" db="EMBL/GenBank/DDBJ databases">
        <title>Evolution of Trichinella species and genotypes.</title>
        <authorList>
            <person name="Korhonen P.K."/>
            <person name="Edoardo P."/>
            <person name="Giuseppe L.R."/>
            <person name="Gasser R.B."/>
        </authorList>
    </citation>
    <scope>NUCLEOTIDE SEQUENCE [LARGE SCALE GENOMIC DNA]</scope>
    <source>
        <strain evidence="2">ISS37</strain>
    </source>
</reference>
<dbReference type="AlphaFoldDB" id="A0A0V0RUR4"/>
<name>A0A0V0RUR4_9BILA</name>
<gene>
    <name evidence="2" type="ORF">T07_13891</name>
</gene>
<comment type="caution">
    <text evidence="2">The sequence shown here is derived from an EMBL/GenBank/DDBJ whole genome shotgun (WGS) entry which is preliminary data.</text>
</comment>
<sequence length="114" mass="13022">MTCCSWLRGAEGKRERERESEREQQESNENVEKEKKKLRMQVFKCLLIADVVNIVGRAKWSPPLFTCQKINSLLAICRLVGVRSFVKSQSCLWLKRLLAVGKEQVLRIAATASA</sequence>
<feature type="compositionally biased region" description="Basic and acidic residues" evidence="1">
    <location>
        <begin position="10"/>
        <end position="35"/>
    </location>
</feature>
<dbReference type="OrthoDB" id="5918634at2759"/>
<organism evidence="2 3">
    <name type="scientific">Trichinella nelsoni</name>
    <dbReference type="NCBI Taxonomy" id="6336"/>
    <lineage>
        <taxon>Eukaryota</taxon>
        <taxon>Metazoa</taxon>
        <taxon>Ecdysozoa</taxon>
        <taxon>Nematoda</taxon>
        <taxon>Enoplea</taxon>
        <taxon>Dorylaimia</taxon>
        <taxon>Trichinellida</taxon>
        <taxon>Trichinellidae</taxon>
        <taxon>Trichinella</taxon>
    </lineage>
</organism>
<proteinExistence type="predicted"/>
<evidence type="ECO:0000313" key="2">
    <source>
        <dbReference type="EMBL" id="KRX17994.1"/>
    </source>
</evidence>
<accession>A0A0V0RUR4</accession>
<feature type="region of interest" description="Disordered" evidence="1">
    <location>
        <begin position="1"/>
        <end position="35"/>
    </location>
</feature>
<protein>
    <submittedName>
        <fullName evidence="2">Uncharacterized protein</fullName>
    </submittedName>
</protein>
<keyword evidence="3" id="KW-1185">Reference proteome</keyword>
<dbReference type="EMBL" id="JYDL01000079">
    <property type="protein sequence ID" value="KRX17994.1"/>
    <property type="molecule type" value="Genomic_DNA"/>
</dbReference>